<dbReference type="Proteomes" id="UP000019364">
    <property type="component" value="Unassembled WGS sequence"/>
</dbReference>
<dbReference type="EMBL" id="BAVZ01000018">
    <property type="protein sequence ID" value="GAF10084.1"/>
    <property type="molecule type" value="Genomic_DNA"/>
</dbReference>
<proteinExistence type="predicted"/>
<evidence type="ECO:0000313" key="1">
    <source>
        <dbReference type="EMBL" id="GAF10084.1"/>
    </source>
</evidence>
<keyword evidence="2" id="KW-1185">Reference proteome</keyword>
<evidence type="ECO:0000313" key="2">
    <source>
        <dbReference type="Proteomes" id="UP000019364"/>
    </source>
</evidence>
<accession>W7Z730</accession>
<protein>
    <recommendedName>
        <fullName evidence="3">ATP-grasp domain-containing protein</fullName>
    </recommendedName>
</protein>
<dbReference type="STRING" id="1236976.JCM16418_4258"/>
<dbReference type="InterPro" id="IPR026838">
    <property type="entry name" value="YheC/D"/>
</dbReference>
<dbReference type="AlphaFoldDB" id="W7Z730"/>
<gene>
    <name evidence="1" type="ORF">JCM16418_4258</name>
</gene>
<comment type="caution">
    <text evidence="1">The sequence shown here is derived from an EMBL/GenBank/DDBJ whole genome shotgun (WGS) entry which is preliminary data.</text>
</comment>
<name>W7Z730_9BACL</name>
<sequence length="90" mass="10517">MDVKRLLATHLSSSEMEKVIRTLNDLGEGTGKFLHNKYPGFRQIGLDIGFDRTWTPWIIEVNTNPDPYIFNQLTDKSMYHKVMKYKRAAK</sequence>
<dbReference type="eggNOG" id="COG0189">
    <property type="taxonomic scope" value="Bacteria"/>
</dbReference>
<dbReference type="Pfam" id="PF14398">
    <property type="entry name" value="ATPgrasp_YheCD"/>
    <property type="match status" value="1"/>
</dbReference>
<evidence type="ECO:0008006" key="3">
    <source>
        <dbReference type="Google" id="ProtNLM"/>
    </source>
</evidence>
<dbReference type="Gene3D" id="3.30.470.20">
    <property type="entry name" value="ATP-grasp fold, B domain"/>
    <property type="match status" value="1"/>
</dbReference>
<organism evidence="1 2">
    <name type="scientific">Paenibacillus pini JCM 16418</name>
    <dbReference type="NCBI Taxonomy" id="1236976"/>
    <lineage>
        <taxon>Bacteria</taxon>
        <taxon>Bacillati</taxon>
        <taxon>Bacillota</taxon>
        <taxon>Bacilli</taxon>
        <taxon>Bacillales</taxon>
        <taxon>Paenibacillaceae</taxon>
        <taxon>Paenibacillus</taxon>
    </lineage>
</organism>
<reference evidence="1 2" key="1">
    <citation type="journal article" date="2014" name="Genome Announc.">
        <title>Draft Genome Sequence of Paenibacillus pini JCM 16418T, Isolated from the Rhizosphere of Pine Tree.</title>
        <authorList>
            <person name="Yuki M."/>
            <person name="Oshima K."/>
            <person name="Suda W."/>
            <person name="Oshida Y."/>
            <person name="Kitamura K."/>
            <person name="Iida Y."/>
            <person name="Hattori M."/>
            <person name="Ohkuma M."/>
        </authorList>
    </citation>
    <scope>NUCLEOTIDE SEQUENCE [LARGE SCALE GENOMIC DNA]</scope>
    <source>
        <strain evidence="1 2">JCM 16418</strain>
    </source>
</reference>